<accession>A0A9P4ISZ7</accession>
<evidence type="ECO:0000313" key="3">
    <source>
        <dbReference type="Proteomes" id="UP000799439"/>
    </source>
</evidence>
<proteinExistence type="predicted"/>
<feature type="region of interest" description="Disordered" evidence="1">
    <location>
        <begin position="1"/>
        <end position="23"/>
    </location>
</feature>
<dbReference type="Proteomes" id="UP000799439">
    <property type="component" value="Unassembled WGS sequence"/>
</dbReference>
<sequence>MPANLKRKHSASPQGPPLATGSADAGTFTAAVEQPYVPPLLIHQQLNPPILPADAHLAQGMLVKRQRIHTQQQIQVQQQLLVQPQLQPQYQLTMCYQAPPAQQIPLWHPGTIQQQMQQQTQQQQQQQQQIHAQQYVPFQHPPPMQAQTLESRQTSIELQIERLEQRKIWRQNQMNVLRWEEAQDFNRGMQLRFEMQTISMQAQRPSRRSSM</sequence>
<evidence type="ECO:0000256" key="1">
    <source>
        <dbReference type="SAM" id="MobiDB-lite"/>
    </source>
</evidence>
<reference evidence="2" key="1">
    <citation type="journal article" date="2020" name="Stud. Mycol.">
        <title>101 Dothideomycetes genomes: a test case for predicting lifestyles and emergence of pathogens.</title>
        <authorList>
            <person name="Haridas S."/>
            <person name="Albert R."/>
            <person name="Binder M."/>
            <person name="Bloem J."/>
            <person name="Labutti K."/>
            <person name="Salamov A."/>
            <person name="Andreopoulos B."/>
            <person name="Baker S."/>
            <person name="Barry K."/>
            <person name="Bills G."/>
            <person name="Bluhm B."/>
            <person name="Cannon C."/>
            <person name="Castanera R."/>
            <person name="Culley D."/>
            <person name="Daum C."/>
            <person name="Ezra D."/>
            <person name="Gonzalez J."/>
            <person name="Henrissat B."/>
            <person name="Kuo A."/>
            <person name="Liang C."/>
            <person name="Lipzen A."/>
            <person name="Lutzoni F."/>
            <person name="Magnuson J."/>
            <person name="Mondo S."/>
            <person name="Nolan M."/>
            <person name="Ohm R."/>
            <person name="Pangilinan J."/>
            <person name="Park H.-J."/>
            <person name="Ramirez L."/>
            <person name="Alfaro M."/>
            <person name="Sun H."/>
            <person name="Tritt A."/>
            <person name="Yoshinaga Y."/>
            <person name="Zwiers L.-H."/>
            <person name="Turgeon B."/>
            <person name="Goodwin S."/>
            <person name="Spatafora J."/>
            <person name="Crous P."/>
            <person name="Grigoriev I."/>
        </authorList>
    </citation>
    <scope>NUCLEOTIDE SEQUENCE</scope>
    <source>
        <strain evidence="2">CBS 260.36</strain>
    </source>
</reference>
<name>A0A9P4ISZ7_9PEZI</name>
<gene>
    <name evidence="2" type="ORF">K461DRAFT_296919</name>
</gene>
<keyword evidence="3" id="KW-1185">Reference proteome</keyword>
<feature type="compositionally biased region" description="Basic residues" evidence="1">
    <location>
        <begin position="1"/>
        <end position="10"/>
    </location>
</feature>
<organism evidence="2 3">
    <name type="scientific">Myriangium duriaei CBS 260.36</name>
    <dbReference type="NCBI Taxonomy" id="1168546"/>
    <lineage>
        <taxon>Eukaryota</taxon>
        <taxon>Fungi</taxon>
        <taxon>Dikarya</taxon>
        <taxon>Ascomycota</taxon>
        <taxon>Pezizomycotina</taxon>
        <taxon>Dothideomycetes</taxon>
        <taxon>Dothideomycetidae</taxon>
        <taxon>Myriangiales</taxon>
        <taxon>Myriangiaceae</taxon>
        <taxon>Myriangium</taxon>
    </lineage>
</organism>
<dbReference type="EMBL" id="ML996091">
    <property type="protein sequence ID" value="KAF2149452.1"/>
    <property type="molecule type" value="Genomic_DNA"/>
</dbReference>
<comment type="caution">
    <text evidence="2">The sequence shown here is derived from an EMBL/GenBank/DDBJ whole genome shotgun (WGS) entry which is preliminary data.</text>
</comment>
<evidence type="ECO:0000313" key="2">
    <source>
        <dbReference type="EMBL" id="KAF2149452.1"/>
    </source>
</evidence>
<dbReference type="AlphaFoldDB" id="A0A9P4ISZ7"/>
<protein>
    <submittedName>
        <fullName evidence="2">Uncharacterized protein</fullName>
    </submittedName>
</protein>